<dbReference type="SUPFAM" id="SSF55729">
    <property type="entry name" value="Acyl-CoA N-acyltransferases (Nat)"/>
    <property type="match status" value="1"/>
</dbReference>
<evidence type="ECO:0000313" key="2">
    <source>
        <dbReference type="EMBL" id="CAF0914719.1"/>
    </source>
</evidence>
<comment type="caution">
    <text evidence="2">The sequence shown here is derived from an EMBL/GenBank/DDBJ whole genome shotgun (WGS) entry which is preliminary data.</text>
</comment>
<dbReference type="PANTHER" id="PTHR13170:SF16">
    <property type="entry name" value="PROTEIN O-GLCNACASE"/>
    <property type="match status" value="1"/>
</dbReference>
<protein>
    <recommendedName>
        <fullName evidence="1">N-acetyltransferase domain-containing protein</fullName>
    </recommendedName>
</protein>
<gene>
    <name evidence="2" type="ORF">EDS130_LOCUS10456</name>
</gene>
<accession>A0A814AM43</accession>
<dbReference type="InterPro" id="IPR051822">
    <property type="entry name" value="Glycosyl_Hydrolase_84"/>
</dbReference>
<dbReference type="CDD" id="cd04301">
    <property type="entry name" value="NAT_SF"/>
    <property type="match status" value="1"/>
</dbReference>
<dbReference type="OrthoDB" id="9975416at2759"/>
<sequence length="175" mass="20451">MYNRRRRWSCSFLGYRFVSPYIHLSPDLSFVLKDSKEEVSGYVLAALDSELFYQRYVDEWLPKMKQIYVSIPLEDRVKRDWEVIQGFHSNNIESFKLFEGYPSHLHIDLLPKAQGKGYGTKMICHIENELKQRGSKGVHLGMAPNNTRAFKFYTKLGFSILASDEDTLWLGKNLC</sequence>
<reference evidence="2" key="1">
    <citation type="submission" date="2021-02" db="EMBL/GenBank/DDBJ databases">
        <authorList>
            <person name="Nowell W R."/>
        </authorList>
    </citation>
    <scope>NUCLEOTIDE SEQUENCE</scope>
</reference>
<feature type="domain" description="N-acetyltransferase" evidence="1">
    <location>
        <begin position="30"/>
        <end position="175"/>
    </location>
</feature>
<organism evidence="2 3">
    <name type="scientific">Adineta ricciae</name>
    <name type="common">Rotifer</name>
    <dbReference type="NCBI Taxonomy" id="249248"/>
    <lineage>
        <taxon>Eukaryota</taxon>
        <taxon>Metazoa</taxon>
        <taxon>Spiralia</taxon>
        <taxon>Gnathifera</taxon>
        <taxon>Rotifera</taxon>
        <taxon>Eurotatoria</taxon>
        <taxon>Bdelloidea</taxon>
        <taxon>Adinetida</taxon>
        <taxon>Adinetidae</taxon>
        <taxon>Adineta</taxon>
    </lineage>
</organism>
<evidence type="ECO:0000259" key="1">
    <source>
        <dbReference type="PROSITE" id="PS51186"/>
    </source>
</evidence>
<dbReference type="Gene3D" id="3.40.630.30">
    <property type="match status" value="1"/>
</dbReference>
<dbReference type="GO" id="GO:0016747">
    <property type="term" value="F:acyltransferase activity, transferring groups other than amino-acyl groups"/>
    <property type="evidence" value="ECO:0007669"/>
    <property type="project" value="InterPro"/>
</dbReference>
<dbReference type="PROSITE" id="PS51186">
    <property type="entry name" value="GNAT"/>
    <property type="match status" value="1"/>
</dbReference>
<dbReference type="Pfam" id="PF00583">
    <property type="entry name" value="Acetyltransf_1"/>
    <property type="match status" value="1"/>
</dbReference>
<dbReference type="InterPro" id="IPR000182">
    <property type="entry name" value="GNAT_dom"/>
</dbReference>
<dbReference type="EMBL" id="CAJNOJ010000036">
    <property type="protein sequence ID" value="CAF0914719.1"/>
    <property type="molecule type" value="Genomic_DNA"/>
</dbReference>
<name>A0A814AM43_ADIRI</name>
<dbReference type="Proteomes" id="UP000663852">
    <property type="component" value="Unassembled WGS sequence"/>
</dbReference>
<dbReference type="AlphaFoldDB" id="A0A814AM43"/>
<dbReference type="InterPro" id="IPR016181">
    <property type="entry name" value="Acyl_CoA_acyltransferase"/>
</dbReference>
<evidence type="ECO:0000313" key="3">
    <source>
        <dbReference type="Proteomes" id="UP000663852"/>
    </source>
</evidence>
<proteinExistence type="predicted"/>
<dbReference type="PANTHER" id="PTHR13170">
    <property type="entry name" value="O-GLCNACASE"/>
    <property type="match status" value="1"/>
</dbReference>